<feature type="transmembrane region" description="Helical" evidence="8">
    <location>
        <begin position="260"/>
        <end position="280"/>
    </location>
</feature>
<evidence type="ECO:0000256" key="5">
    <source>
        <dbReference type="ARBA" id="ARBA00023043"/>
    </source>
</evidence>
<feature type="transmembrane region" description="Helical" evidence="8">
    <location>
        <begin position="231"/>
        <end position="253"/>
    </location>
</feature>
<keyword evidence="5 7" id="KW-0040">ANK repeat</keyword>
<dbReference type="InterPro" id="IPR002110">
    <property type="entry name" value="Ankyrin_rpt"/>
</dbReference>
<keyword evidence="2 8" id="KW-0812">Transmembrane</keyword>
<feature type="transmembrane region" description="Helical" evidence="8">
    <location>
        <begin position="286"/>
        <end position="305"/>
    </location>
</feature>
<dbReference type="PROSITE" id="PS50088">
    <property type="entry name" value="ANK_REPEAT"/>
    <property type="match status" value="4"/>
</dbReference>
<organism evidence="10 11">
    <name type="scientific">Armadillidium nasatum</name>
    <dbReference type="NCBI Taxonomy" id="96803"/>
    <lineage>
        <taxon>Eukaryota</taxon>
        <taxon>Metazoa</taxon>
        <taxon>Ecdysozoa</taxon>
        <taxon>Arthropoda</taxon>
        <taxon>Crustacea</taxon>
        <taxon>Multicrustacea</taxon>
        <taxon>Malacostraca</taxon>
        <taxon>Eumalacostraca</taxon>
        <taxon>Peracarida</taxon>
        <taxon>Isopoda</taxon>
        <taxon>Oniscidea</taxon>
        <taxon>Crinocheta</taxon>
        <taxon>Armadillidiidae</taxon>
        <taxon>Armadillidium</taxon>
    </lineage>
</organism>
<feature type="non-terminal residue" evidence="10">
    <location>
        <position position="395"/>
    </location>
</feature>
<dbReference type="AlphaFoldDB" id="A0A5N5SRD6"/>
<comment type="domain">
    <text evidence="8">The DHHC domain is required for palmitoyltransferase activity.</text>
</comment>
<feature type="repeat" description="ANK" evidence="7">
    <location>
        <begin position="93"/>
        <end position="126"/>
    </location>
</feature>
<evidence type="ECO:0000256" key="4">
    <source>
        <dbReference type="ARBA" id="ARBA00022989"/>
    </source>
</evidence>
<dbReference type="Gene3D" id="1.25.40.20">
    <property type="entry name" value="Ankyrin repeat-containing domain"/>
    <property type="match status" value="1"/>
</dbReference>
<feature type="transmembrane region" description="Helical" evidence="8">
    <location>
        <begin position="207"/>
        <end position="225"/>
    </location>
</feature>
<keyword evidence="8 10" id="KW-0808">Transferase</keyword>
<feature type="repeat" description="ANK" evidence="7">
    <location>
        <begin position="27"/>
        <end position="59"/>
    </location>
</feature>
<dbReference type="Proteomes" id="UP000326759">
    <property type="component" value="Unassembled WGS sequence"/>
</dbReference>
<evidence type="ECO:0000313" key="11">
    <source>
        <dbReference type="Proteomes" id="UP000326759"/>
    </source>
</evidence>
<dbReference type="InterPro" id="IPR001594">
    <property type="entry name" value="Palmitoyltrfase_DHHC"/>
</dbReference>
<dbReference type="PROSITE" id="PS50216">
    <property type="entry name" value="DHHC"/>
    <property type="match status" value="1"/>
</dbReference>
<keyword evidence="4 8" id="KW-1133">Transmembrane helix</keyword>
<dbReference type="SMART" id="SM00248">
    <property type="entry name" value="ANK"/>
    <property type="match status" value="4"/>
</dbReference>
<dbReference type="GO" id="GO:0016020">
    <property type="term" value="C:membrane"/>
    <property type="evidence" value="ECO:0007669"/>
    <property type="project" value="UniProtKB-SubCell"/>
</dbReference>
<evidence type="ECO:0000256" key="6">
    <source>
        <dbReference type="ARBA" id="ARBA00023136"/>
    </source>
</evidence>
<feature type="repeat" description="ANK" evidence="7">
    <location>
        <begin position="60"/>
        <end position="92"/>
    </location>
</feature>
<sequence length="395" mass="45217">MKQIFIMFYVRYYIRKGSLVDAVGGELMSTPLHWATRQGHLGMVVLLMKYNADPTLRDGEGCACVHLAAQFGHTAIVAYLLARGDNVNLLDKNGMTPLMWSAYRVTSLDPTRLLLTFGASTNIADRLHGNTALHWAIQAKNHVAFGVLINHGASVDIANNMGETVYSIITKRKNTWLDKKVLDKVIESRKNKRNICQRISKDNNLRYWSMMLTPFFIFYIIGVVLELNQYFPIKIGLFILLYLFVWGISKLLFDDRVMNVMPMAVYLATKFWCYVTWVLYIHSYVGVWITSLFVSCSLCLWYNFVMAWKGDPGVITADRSKKYQTIIELAERDGFDPQWFCSTCLVRRPLRSKHCSVCNRCIAKFDHHCPWVGNCVGLNNLKYFVGYLATLSGMS</sequence>
<dbReference type="InterPro" id="IPR036770">
    <property type="entry name" value="Ankyrin_rpt-contain_sf"/>
</dbReference>
<comment type="subcellular location">
    <subcellularLocation>
        <location evidence="1">Membrane</location>
        <topology evidence="1">Multi-pass membrane protein</topology>
    </subcellularLocation>
</comment>
<gene>
    <name evidence="10" type="ORF">Anas_00904</name>
</gene>
<name>A0A5N5SRD6_9CRUS</name>
<dbReference type="EC" id="2.3.1.225" evidence="8"/>
<dbReference type="Pfam" id="PF01529">
    <property type="entry name" value="DHHC"/>
    <property type="match status" value="1"/>
</dbReference>
<comment type="caution">
    <text evidence="10">The sequence shown here is derived from an EMBL/GenBank/DDBJ whole genome shotgun (WGS) entry which is preliminary data.</text>
</comment>
<evidence type="ECO:0000313" key="10">
    <source>
        <dbReference type="EMBL" id="KAB7496502.1"/>
    </source>
</evidence>
<dbReference type="SUPFAM" id="SSF48403">
    <property type="entry name" value="Ankyrin repeat"/>
    <property type="match status" value="1"/>
</dbReference>
<evidence type="ECO:0000259" key="9">
    <source>
        <dbReference type="Pfam" id="PF01529"/>
    </source>
</evidence>
<dbReference type="PANTHER" id="PTHR24161:SF85">
    <property type="entry name" value="PALMITOYLTRANSFERASE HIP14"/>
    <property type="match status" value="1"/>
</dbReference>
<evidence type="ECO:0000256" key="8">
    <source>
        <dbReference type="RuleBase" id="RU079119"/>
    </source>
</evidence>
<evidence type="ECO:0000256" key="1">
    <source>
        <dbReference type="ARBA" id="ARBA00004141"/>
    </source>
</evidence>
<evidence type="ECO:0000256" key="7">
    <source>
        <dbReference type="PROSITE-ProRule" id="PRU00023"/>
    </source>
</evidence>
<dbReference type="Pfam" id="PF00023">
    <property type="entry name" value="Ank"/>
    <property type="match status" value="1"/>
</dbReference>
<dbReference type="PANTHER" id="PTHR24161">
    <property type="entry name" value="ANK_REP_REGION DOMAIN-CONTAINING PROTEIN-RELATED"/>
    <property type="match status" value="1"/>
</dbReference>
<dbReference type="GO" id="GO:0019706">
    <property type="term" value="F:protein-cysteine S-palmitoyltransferase activity"/>
    <property type="evidence" value="ECO:0007669"/>
    <property type="project" value="UniProtKB-EC"/>
</dbReference>
<keyword evidence="8" id="KW-0012">Acyltransferase</keyword>
<feature type="repeat" description="ANK" evidence="7">
    <location>
        <begin position="128"/>
        <end position="160"/>
    </location>
</feature>
<comment type="similarity">
    <text evidence="8">Belongs to the DHHC palmitoyltransferase family.</text>
</comment>
<keyword evidence="3" id="KW-0677">Repeat</keyword>
<reference evidence="10 11" key="1">
    <citation type="journal article" date="2019" name="PLoS Biol.">
        <title>Sex chromosomes control vertical transmission of feminizing Wolbachia symbionts in an isopod.</title>
        <authorList>
            <person name="Becking T."/>
            <person name="Chebbi M.A."/>
            <person name="Giraud I."/>
            <person name="Moumen B."/>
            <person name="Laverre T."/>
            <person name="Caubet Y."/>
            <person name="Peccoud J."/>
            <person name="Gilbert C."/>
            <person name="Cordaux R."/>
        </authorList>
    </citation>
    <scope>NUCLEOTIDE SEQUENCE [LARGE SCALE GENOMIC DNA]</scope>
    <source>
        <strain evidence="10">ANa2</strain>
        <tissue evidence="10">Whole body excluding digestive tract and cuticle</tissue>
    </source>
</reference>
<keyword evidence="6 8" id="KW-0472">Membrane</keyword>
<proteinExistence type="inferred from homology"/>
<keyword evidence="11" id="KW-1185">Reference proteome</keyword>
<dbReference type="OrthoDB" id="6379011at2759"/>
<dbReference type="PROSITE" id="PS50297">
    <property type="entry name" value="ANK_REP_REGION"/>
    <property type="match status" value="3"/>
</dbReference>
<evidence type="ECO:0000256" key="3">
    <source>
        <dbReference type="ARBA" id="ARBA00022737"/>
    </source>
</evidence>
<evidence type="ECO:0000256" key="2">
    <source>
        <dbReference type="ARBA" id="ARBA00022692"/>
    </source>
</evidence>
<feature type="domain" description="Palmitoyltransferase DHHC" evidence="9">
    <location>
        <begin position="337"/>
        <end position="391"/>
    </location>
</feature>
<dbReference type="EMBL" id="SEYY01021290">
    <property type="protein sequence ID" value="KAB7496502.1"/>
    <property type="molecule type" value="Genomic_DNA"/>
</dbReference>
<comment type="catalytic activity">
    <reaction evidence="8">
        <text>L-cysteinyl-[protein] + hexadecanoyl-CoA = S-hexadecanoyl-L-cysteinyl-[protein] + CoA</text>
        <dbReference type="Rhea" id="RHEA:36683"/>
        <dbReference type="Rhea" id="RHEA-COMP:10131"/>
        <dbReference type="Rhea" id="RHEA-COMP:11032"/>
        <dbReference type="ChEBI" id="CHEBI:29950"/>
        <dbReference type="ChEBI" id="CHEBI:57287"/>
        <dbReference type="ChEBI" id="CHEBI:57379"/>
        <dbReference type="ChEBI" id="CHEBI:74151"/>
        <dbReference type="EC" id="2.3.1.225"/>
    </reaction>
</comment>
<accession>A0A5N5SRD6</accession>
<dbReference type="Pfam" id="PF12796">
    <property type="entry name" value="Ank_2"/>
    <property type="match status" value="1"/>
</dbReference>
<protein>
    <recommendedName>
        <fullName evidence="8">Palmitoyltransferase</fullName>
        <ecNumber evidence="8">2.3.1.225</ecNumber>
    </recommendedName>
</protein>